<organism evidence="1 2">
    <name type="scientific">Kibdelosporangium lantanae</name>
    <dbReference type="NCBI Taxonomy" id="1497396"/>
    <lineage>
        <taxon>Bacteria</taxon>
        <taxon>Bacillati</taxon>
        <taxon>Actinomycetota</taxon>
        <taxon>Actinomycetes</taxon>
        <taxon>Pseudonocardiales</taxon>
        <taxon>Pseudonocardiaceae</taxon>
        <taxon>Kibdelosporangium</taxon>
    </lineage>
</organism>
<name>A0ABW3MB22_9PSEU</name>
<sequence>MAKKTSEDLVDEMTGMAAEIRRLAVAETRRDLAAGIEEHFLGTKSSRKGYTGTPDECVIEALDDFPTMRDPRLLAIRERLATDGVTDDFRAGIVFALRLVADDEYDY</sequence>
<comment type="caution">
    <text evidence="1">The sequence shown here is derived from an EMBL/GenBank/DDBJ whole genome shotgun (WGS) entry which is preliminary data.</text>
</comment>
<evidence type="ECO:0000313" key="1">
    <source>
        <dbReference type="EMBL" id="MFD1047828.1"/>
    </source>
</evidence>
<evidence type="ECO:0000313" key="2">
    <source>
        <dbReference type="Proteomes" id="UP001597045"/>
    </source>
</evidence>
<protein>
    <submittedName>
        <fullName evidence="1">Uncharacterized protein</fullName>
    </submittedName>
</protein>
<proteinExistence type="predicted"/>
<keyword evidence="2" id="KW-1185">Reference proteome</keyword>
<dbReference type="Proteomes" id="UP001597045">
    <property type="component" value="Unassembled WGS sequence"/>
</dbReference>
<accession>A0ABW3MB22</accession>
<dbReference type="EMBL" id="JBHTIS010001271">
    <property type="protein sequence ID" value="MFD1047828.1"/>
    <property type="molecule type" value="Genomic_DNA"/>
</dbReference>
<reference evidence="2" key="1">
    <citation type="journal article" date="2019" name="Int. J. Syst. Evol. Microbiol.">
        <title>The Global Catalogue of Microorganisms (GCM) 10K type strain sequencing project: providing services to taxonomists for standard genome sequencing and annotation.</title>
        <authorList>
            <consortium name="The Broad Institute Genomics Platform"/>
            <consortium name="The Broad Institute Genome Sequencing Center for Infectious Disease"/>
            <person name="Wu L."/>
            <person name="Ma J."/>
        </authorList>
    </citation>
    <scope>NUCLEOTIDE SEQUENCE [LARGE SCALE GENOMIC DNA]</scope>
    <source>
        <strain evidence="2">JCM 31486</strain>
    </source>
</reference>
<gene>
    <name evidence="1" type="ORF">ACFQ1S_20965</name>
</gene>